<dbReference type="eggNOG" id="ENOG502S6UT">
    <property type="taxonomic scope" value="Eukaryota"/>
</dbReference>
<dbReference type="GO" id="GO:0034965">
    <property type="term" value="P:intronic box C/D snoRNA processing"/>
    <property type="evidence" value="ECO:0007669"/>
    <property type="project" value="TreeGrafter"/>
</dbReference>
<evidence type="ECO:0000256" key="1">
    <source>
        <dbReference type="SAM" id="MobiDB-lite"/>
    </source>
</evidence>
<dbReference type="InterPro" id="IPR013241">
    <property type="entry name" value="RNase_P_Pop3"/>
</dbReference>
<organism evidence="2">
    <name type="scientific">Pseudogymnoascus destructans</name>
    <dbReference type="NCBI Taxonomy" id="655981"/>
    <lineage>
        <taxon>Eukaryota</taxon>
        <taxon>Fungi</taxon>
        <taxon>Dikarya</taxon>
        <taxon>Ascomycota</taxon>
        <taxon>Pezizomycotina</taxon>
        <taxon>Leotiomycetes</taxon>
        <taxon>Thelebolales</taxon>
        <taxon>Thelebolaceae</taxon>
        <taxon>Pseudogymnoascus</taxon>
    </lineage>
</organism>
<dbReference type="GO" id="GO:0004526">
    <property type="term" value="F:ribonuclease P activity"/>
    <property type="evidence" value="ECO:0007669"/>
    <property type="project" value="TreeGrafter"/>
</dbReference>
<dbReference type="GO" id="GO:0005655">
    <property type="term" value="C:nucleolar ribonuclease P complex"/>
    <property type="evidence" value="ECO:0007669"/>
    <property type="project" value="TreeGrafter"/>
</dbReference>
<dbReference type="OrthoDB" id="20109at2759"/>
<gene>
    <name evidence="2" type="ORF">VC83_05860</name>
</gene>
<dbReference type="GO" id="GO:0000171">
    <property type="term" value="F:ribonuclease MRP activity"/>
    <property type="evidence" value="ECO:0007669"/>
    <property type="project" value="TreeGrafter"/>
</dbReference>
<dbReference type="AlphaFoldDB" id="A0A177A7G7"/>
<protein>
    <submittedName>
        <fullName evidence="2">Uncharacterized protein</fullName>
    </submittedName>
</protein>
<dbReference type="VEuPathDB" id="FungiDB:GMDG_03575"/>
<evidence type="ECO:0000313" key="2">
    <source>
        <dbReference type="EMBL" id="OAF56964.1"/>
    </source>
</evidence>
<dbReference type="PANTHER" id="PTHR28272:SF1">
    <property type="entry name" value="RIBONUCLEASES P_MRP PROTEIN SUBUNIT POP3"/>
    <property type="match status" value="1"/>
</dbReference>
<accession>A0A177A7G7</accession>
<dbReference type="GeneID" id="36288924"/>
<dbReference type="Proteomes" id="UP000077154">
    <property type="component" value="Unassembled WGS sequence"/>
</dbReference>
<sequence length="219" mass="23520">MFELDSPYSDVALPQLSPADQDTILNLLTGFLSPIGHYRTTHITPSKGKRNKKAKRRKLKGGAAKPAQEASVPPPELSSYILVGLNSITRHLESQSRKACPPSLGVPIPSSDGPANPQRHLAVVVTTWPSVPPILTSHLHKLLQTSSLLHPSLPPTRLVILPRSSEKRLCSALGVPRAGFIGVFDGAPSATAVIDFCLANVPELEVDGWLKADKVLSCR</sequence>
<dbReference type="EMBL" id="KV441401">
    <property type="protein sequence ID" value="OAF56964.1"/>
    <property type="molecule type" value="Genomic_DNA"/>
</dbReference>
<proteinExistence type="predicted"/>
<dbReference type="RefSeq" id="XP_024322255.1">
    <property type="nucleotide sequence ID" value="XM_024469469.1"/>
</dbReference>
<feature type="compositionally biased region" description="Basic residues" evidence="1">
    <location>
        <begin position="47"/>
        <end position="60"/>
    </location>
</feature>
<dbReference type="GO" id="GO:0006364">
    <property type="term" value="P:rRNA processing"/>
    <property type="evidence" value="ECO:0007669"/>
    <property type="project" value="InterPro"/>
</dbReference>
<feature type="region of interest" description="Disordered" evidence="1">
    <location>
        <begin position="39"/>
        <end position="73"/>
    </location>
</feature>
<name>A0A177A7G7_9PEZI</name>
<dbReference type="GO" id="GO:0005829">
    <property type="term" value="C:cytosol"/>
    <property type="evidence" value="ECO:0007669"/>
    <property type="project" value="TreeGrafter"/>
</dbReference>
<dbReference type="GO" id="GO:0008033">
    <property type="term" value="P:tRNA processing"/>
    <property type="evidence" value="ECO:0007669"/>
    <property type="project" value="InterPro"/>
</dbReference>
<reference evidence="2" key="1">
    <citation type="submission" date="2016-03" db="EMBL/GenBank/DDBJ databases">
        <title>Updated assembly of Pseudogymnoascus destructans, the fungus causing white-nose syndrome of bats.</title>
        <authorList>
            <person name="Palmer J.M."/>
            <person name="Drees K.P."/>
            <person name="Foster J.T."/>
            <person name="Lindner D.L."/>
        </authorList>
    </citation>
    <scope>NUCLEOTIDE SEQUENCE [LARGE SCALE GENOMIC DNA]</scope>
    <source>
        <strain evidence="2">20631-21</strain>
    </source>
</reference>
<dbReference type="GO" id="GO:0000172">
    <property type="term" value="C:ribonuclease MRP complex"/>
    <property type="evidence" value="ECO:0007669"/>
    <property type="project" value="TreeGrafter"/>
</dbReference>
<dbReference type="PANTHER" id="PTHR28272">
    <property type="entry name" value="RIBONUCLEASES P/MRP PROTEIN SUBUNIT POP3"/>
    <property type="match status" value="1"/>
</dbReference>